<dbReference type="PaxDb" id="1140-Synpcc7942_1272"/>
<dbReference type="BioCyc" id="SYNEL:SYNPCC7942_1272-MONOMER"/>
<dbReference type="RefSeq" id="WP_011377950.1">
    <property type="nucleotide sequence ID" value="NC_007604.1"/>
</dbReference>
<protein>
    <recommendedName>
        <fullName evidence="4">Polyketide cyclase</fullName>
    </recommendedName>
</protein>
<dbReference type="Gene3D" id="3.30.530.20">
    <property type="match status" value="1"/>
</dbReference>
<dbReference type="HOGENOM" id="CLU_1692995_0_0_3"/>
<dbReference type="SUPFAM" id="SSF55961">
    <property type="entry name" value="Bet v1-like"/>
    <property type="match status" value="1"/>
</dbReference>
<name>Q31NR7_SYNE7</name>
<accession>Q31NR7</accession>
<dbReference type="EMBL" id="CP000100">
    <property type="protein sequence ID" value="ABB57302.1"/>
    <property type="molecule type" value="Genomic_DNA"/>
</dbReference>
<organism evidence="2 3">
    <name type="scientific">Synechococcus elongatus (strain ATCC 33912 / PCC 7942 / FACHB-805)</name>
    <name type="common">Anacystis nidulans R2</name>
    <dbReference type="NCBI Taxonomy" id="1140"/>
    <lineage>
        <taxon>Bacteria</taxon>
        <taxon>Bacillati</taxon>
        <taxon>Cyanobacteriota</taxon>
        <taxon>Cyanophyceae</taxon>
        <taxon>Synechococcales</taxon>
        <taxon>Synechococcaceae</taxon>
        <taxon>Synechococcus</taxon>
    </lineage>
</organism>
<dbReference type="GeneID" id="72430133"/>
<evidence type="ECO:0000313" key="2">
    <source>
        <dbReference type="EMBL" id="ABB57302.1"/>
    </source>
</evidence>
<proteinExistence type="predicted"/>
<evidence type="ECO:0000256" key="1">
    <source>
        <dbReference type="SAM" id="MobiDB-lite"/>
    </source>
</evidence>
<dbReference type="STRING" id="1140.Synpcc7942_1272"/>
<dbReference type="InterPro" id="IPR023393">
    <property type="entry name" value="START-like_dom_sf"/>
</dbReference>
<dbReference type="CDD" id="cd07812">
    <property type="entry name" value="SRPBCC"/>
    <property type="match status" value="1"/>
</dbReference>
<dbReference type="AlphaFoldDB" id="Q31NR7"/>
<dbReference type="InterPro" id="IPR019587">
    <property type="entry name" value="Polyketide_cyclase/dehydratase"/>
</dbReference>
<dbReference type="eggNOG" id="COG3832">
    <property type="taxonomic scope" value="Bacteria"/>
</dbReference>
<dbReference type="Proteomes" id="UP000889800">
    <property type="component" value="Chromosome"/>
</dbReference>
<evidence type="ECO:0008006" key="4">
    <source>
        <dbReference type="Google" id="ProtNLM"/>
    </source>
</evidence>
<dbReference type="Pfam" id="PF10604">
    <property type="entry name" value="Polyketide_cyc2"/>
    <property type="match status" value="1"/>
</dbReference>
<feature type="compositionally biased region" description="Low complexity" evidence="1">
    <location>
        <begin position="161"/>
        <end position="175"/>
    </location>
</feature>
<reference evidence="3" key="1">
    <citation type="submission" date="2005-08" db="EMBL/GenBank/DDBJ databases">
        <title>Complete sequence of chromosome 1 of Synechococcus elongatus PCC 7942.</title>
        <authorList>
            <consortium name="US DOE Joint Genome Institute"/>
            <person name="Copeland A."/>
            <person name="Lucas S."/>
            <person name="Lapidus A."/>
            <person name="Barry K."/>
            <person name="Detter J.C."/>
            <person name="Glavina T."/>
            <person name="Hammon N."/>
            <person name="Israni S."/>
            <person name="Pitluck S."/>
            <person name="Schmutz J."/>
            <person name="Larimer F."/>
            <person name="Land M."/>
            <person name="Kyrpides N."/>
            <person name="Lykidis A."/>
            <person name="Richardson P."/>
        </authorList>
    </citation>
    <scope>NUCLEOTIDE SEQUENCE [LARGE SCALE GENOMIC DNA]</scope>
    <source>
        <strain evidence="3">ATCC 33912 / PCC 7942 / FACHB-805</strain>
    </source>
</reference>
<sequence length="175" mass="19964">MAERCFQQAIAIQASCAAVEACFQDLELMHRWLNPLLRCRPEGDWNLDRGSRNRFQIQIPLIYPSLECVVCDRAEGLIVWQFEGFFQGTDTWRWWQEGEHTQLDNCFRFRIAKPWVAWGFDRVAAGVTQRDMQAQLQRLKAIAETLPVASTVTDNLPSPSPEAAASPSTPADRPL</sequence>
<keyword evidence="3" id="KW-1185">Reference proteome</keyword>
<dbReference type="OrthoDB" id="557779at2"/>
<evidence type="ECO:0000313" key="3">
    <source>
        <dbReference type="Proteomes" id="UP000889800"/>
    </source>
</evidence>
<dbReference type="KEGG" id="syf:Synpcc7942_1272"/>
<gene>
    <name evidence="2" type="ordered locus">Synpcc7942_1272</name>
</gene>
<feature type="region of interest" description="Disordered" evidence="1">
    <location>
        <begin position="151"/>
        <end position="175"/>
    </location>
</feature>